<name>A0A1F5LXQ9_PENAI</name>
<dbReference type="PANTHER" id="PTHR42076:SF1">
    <property type="entry name" value="CYANOVIRIN-N DOMAIN-CONTAINING PROTEIN"/>
    <property type="match status" value="1"/>
</dbReference>
<protein>
    <recommendedName>
        <fullName evidence="1">Cyanovirin-N domain-containing protein</fullName>
    </recommendedName>
</protein>
<dbReference type="Gene3D" id="2.30.60.10">
    <property type="entry name" value="Cyanovirin-N"/>
    <property type="match status" value="1"/>
</dbReference>
<comment type="caution">
    <text evidence="2">The sequence shown here is derived from an EMBL/GenBank/DDBJ whole genome shotgun (WGS) entry which is preliminary data.</text>
</comment>
<dbReference type="RefSeq" id="XP_022493366.1">
    <property type="nucleotide sequence ID" value="XM_022626483.1"/>
</dbReference>
<dbReference type="AlphaFoldDB" id="A0A1F5LXQ9"/>
<dbReference type="SUPFAM" id="SSF51322">
    <property type="entry name" value="Cyanovirin-N"/>
    <property type="match status" value="1"/>
</dbReference>
<dbReference type="SMART" id="SM01111">
    <property type="entry name" value="CVNH"/>
    <property type="match status" value="1"/>
</dbReference>
<gene>
    <name evidence="2" type="ORF">PENARI_c001G04740</name>
</gene>
<sequence>MNGTKDLRIQETPWGETILSGQCRYNNNEWDYTYSEMSLDGCLGDEHGNFIWGGHDFTRRARPGSIRFAYEQQTREPILRAELEGDFRGDFSGRDVNLKERIANRGGHLQL</sequence>
<dbReference type="InterPro" id="IPR011058">
    <property type="entry name" value="Cyanovirin-N"/>
</dbReference>
<dbReference type="Proteomes" id="UP000177622">
    <property type="component" value="Unassembled WGS sequence"/>
</dbReference>
<dbReference type="PANTHER" id="PTHR42076">
    <property type="entry name" value="CYANOVIRIN-N HOMOLOG"/>
    <property type="match status" value="1"/>
</dbReference>
<evidence type="ECO:0000259" key="1">
    <source>
        <dbReference type="SMART" id="SM01111"/>
    </source>
</evidence>
<dbReference type="InterPro" id="IPR036673">
    <property type="entry name" value="Cyanovirin-N_sf"/>
</dbReference>
<evidence type="ECO:0000313" key="3">
    <source>
        <dbReference type="Proteomes" id="UP000177622"/>
    </source>
</evidence>
<proteinExistence type="predicted"/>
<accession>A0A1F5LXQ9</accession>
<feature type="domain" description="Cyanovirin-N" evidence="1">
    <location>
        <begin position="15"/>
        <end position="111"/>
    </location>
</feature>
<dbReference type="STRING" id="1835702.A0A1F5LXQ9"/>
<dbReference type="GeneID" id="34571217"/>
<dbReference type="OrthoDB" id="2441380at2759"/>
<dbReference type="Pfam" id="PF08881">
    <property type="entry name" value="CVNH"/>
    <property type="match status" value="1"/>
</dbReference>
<organism evidence="2 3">
    <name type="scientific">Penicillium arizonense</name>
    <dbReference type="NCBI Taxonomy" id="1835702"/>
    <lineage>
        <taxon>Eukaryota</taxon>
        <taxon>Fungi</taxon>
        <taxon>Dikarya</taxon>
        <taxon>Ascomycota</taxon>
        <taxon>Pezizomycotina</taxon>
        <taxon>Eurotiomycetes</taxon>
        <taxon>Eurotiomycetidae</taxon>
        <taxon>Eurotiales</taxon>
        <taxon>Aspergillaceae</taxon>
        <taxon>Penicillium</taxon>
    </lineage>
</organism>
<keyword evidence="3" id="KW-1185">Reference proteome</keyword>
<dbReference type="EMBL" id="LXJU01000001">
    <property type="protein sequence ID" value="OGE57943.1"/>
    <property type="molecule type" value="Genomic_DNA"/>
</dbReference>
<reference evidence="2 3" key="1">
    <citation type="journal article" date="2016" name="Sci. Rep.">
        <title>Penicillium arizonense, a new, genome sequenced fungal species, reveals a high chemical diversity in secreted metabolites.</title>
        <authorList>
            <person name="Grijseels S."/>
            <person name="Nielsen J.C."/>
            <person name="Randelovic M."/>
            <person name="Nielsen J."/>
            <person name="Nielsen K.F."/>
            <person name="Workman M."/>
            <person name="Frisvad J.C."/>
        </authorList>
    </citation>
    <scope>NUCLEOTIDE SEQUENCE [LARGE SCALE GENOMIC DNA]</scope>
    <source>
        <strain evidence="2 3">CBS 141311</strain>
    </source>
</reference>
<evidence type="ECO:0000313" key="2">
    <source>
        <dbReference type="EMBL" id="OGE57943.1"/>
    </source>
</evidence>